<reference evidence="3 4" key="1">
    <citation type="submission" date="2016-10" db="EMBL/GenBank/DDBJ databases">
        <authorList>
            <person name="de Groot N.N."/>
        </authorList>
    </citation>
    <scope>NUCLEOTIDE SEQUENCE [LARGE SCALE GENOMIC DNA]</scope>
    <source>
        <strain evidence="3 4">JCM 19513</strain>
    </source>
</reference>
<gene>
    <name evidence="3" type="ORF">SAMN05216214_105164</name>
</gene>
<name>A0A1H7K895_9GAMM</name>
<dbReference type="Proteomes" id="UP000185766">
    <property type="component" value="Unassembled WGS sequence"/>
</dbReference>
<protein>
    <recommendedName>
        <fullName evidence="5">Lipoprotein</fullName>
    </recommendedName>
</protein>
<keyword evidence="2" id="KW-0732">Signal</keyword>
<dbReference type="PROSITE" id="PS51257">
    <property type="entry name" value="PROKAR_LIPOPROTEIN"/>
    <property type="match status" value="1"/>
</dbReference>
<evidence type="ECO:0000313" key="4">
    <source>
        <dbReference type="Proteomes" id="UP000185766"/>
    </source>
</evidence>
<keyword evidence="4" id="KW-1185">Reference proteome</keyword>
<organism evidence="3 4">
    <name type="scientific">Atopomonas hussainii</name>
    <dbReference type="NCBI Taxonomy" id="1429083"/>
    <lineage>
        <taxon>Bacteria</taxon>
        <taxon>Pseudomonadati</taxon>
        <taxon>Pseudomonadota</taxon>
        <taxon>Gammaproteobacteria</taxon>
        <taxon>Pseudomonadales</taxon>
        <taxon>Pseudomonadaceae</taxon>
        <taxon>Atopomonas</taxon>
    </lineage>
</organism>
<evidence type="ECO:0000256" key="2">
    <source>
        <dbReference type="SAM" id="SignalP"/>
    </source>
</evidence>
<evidence type="ECO:0008006" key="5">
    <source>
        <dbReference type="Google" id="ProtNLM"/>
    </source>
</evidence>
<dbReference type="RefSeq" id="WP_074866501.1">
    <property type="nucleotide sequence ID" value="NZ_FOAS01000005.1"/>
</dbReference>
<feature type="chain" id="PRO_5010263813" description="Lipoprotein" evidence="2">
    <location>
        <begin position="20"/>
        <end position="189"/>
    </location>
</feature>
<dbReference type="AlphaFoldDB" id="A0A1H7K895"/>
<accession>A0A1H7K895</accession>
<feature type="signal peptide" evidence="2">
    <location>
        <begin position="1"/>
        <end position="19"/>
    </location>
</feature>
<evidence type="ECO:0000313" key="3">
    <source>
        <dbReference type="EMBL" id="SEK82167.1"/>
    </source>
</evidence>
<feature type="region of interest" description="Disordered" evidence="1">
    <location>
        <begin position="166"/>
        <end position="189"/>
    </location>
</feature>
<sequence>MRYAWRWLTVFLCALSVSSCSTWLPSSKEEQLSPFDTYNDAVNRFAQAKVQQTRRSDLLKLGFDPLKAGNGRMLSFIDLRLMFVQPNVPIEYLPDGMLQCLQAKDRCTGFAFGFSKLEKERVGSFWADLLNFRKRRQINGWSFNAVFVLVDDVLVHKMSNGEPNIRRFESKKHPLGPLQDAGDFIEDQL</sequence>
<evidence type="ECO:0000256" key="1">
    <source>
        <dbReference type="SAM" id="MobiDB-lite"/>
    </source>
</evidence>
<proteinExistence type="predicted"/>
<dbReference type="EMBL" id="FOAS01000005">
    <property type="protein sequence ID" value="SEK82167.1"/>
    <property type="molecule type" value="Genomic_DNA"/>
</dbReference>